<feature type="transmembrane region" description="Helical" evidence="1">
    <location>
        <begin position="49"/>
        <end position="68"/>
    </location>
</feature>
<keyword evidence="1" id="KW-1133">Transmembrane helix</keyword>
<protein>
    <recommendedName>
        <fullName evidence="4">Sugar phosphate transporter domain-containing protein</fullName>
    </recommendedName>
</protein>
<accession>A0A7J7IPN9</accession>
<sequence length="114" mass="12409">MGIATLVFALLWLEYAIVQMTSSLAISVVSIMKELLTILAGMIAFGDHVATLSLVGLLLSQAGFFVFLRHRKMVFEELPASGESVRWQPNTHPSSERAVLAGKADLSDDIEFNG</sequence>
<dbReference type="AlphaFoldDB" id="A0A7J7IPN9"/>
<evidence type="ECO:0000313" key="3">
    <source>
        <dbReference type="Proteomes" id="UP000530660"/>
    </source>
</evidence>
<keyword evidence="1" id="KW-0472">Membrane</keyword>
<reference evidence="2 3" key="1">
    <citation type="journal article" date="2020" name="J. Phycol.">
        <title>Comparative genome analysis reveals Cyanidiococcus gen. nov., a new extremophilic red algal genus sister to Cyanidioschyzon (Cyanidioschyzonaceae, Rhodophyta).</title>
        <authorList>
            <person name="Liu S.-L."/>
            <person name="Chiang Y.-R."/>
            <person name="Yoon H.S."/>
            <person name="Fu H.-Y."/>
        </authorList>
    </citation>
    <scope>NUCLEOTIDE SEQUENCE [LARGE SCALE GENOMIC DNA]</scope>
    <source>
        <strain evidence="2 3">THAL066</strain>
    </source>
</reference>
<keyword evidence="3" id="KW-1185">Reference proteome</keyword>
<dbReference type="EMBL" id="VWRR01000001">
    <property type="protein sequence ID" value="KAF6005093.1"/>
    <property type="molecule type" value="Genomic_DNA"/>
</dbReference>
<gene>
    <name evidence="2" type="ORF">F1559_000326</name>
</gene>
<dbReference type="Proteomes" id="UP000530660">
    <property type="component" value="Unassembled WGS sequence"/>
</dbReference>
<evidence type="ECO:0008006" key="4">
    <source>
        <dbReference type="Google" id="ProtNLM"/>
    </source>
</evidence>
<evidence type="ECO:0000313" key="2">
    <source>
        <dbReference type="EMBL" id="KAF6005093.1"/>
    </source>
</evidence>
<keyword evidence="1" id="KW-0812">Transmembrane</keyword>
<evidence type="ECO:0000256" key="1">
    <source>
        <dbReference type="SAM" id="Phobius"/>
    </source>
</evidence>
<comment type="caution">
    <text evidence="2">The sequence shown here is derived from an EMBL/GenBank/DDBJ whole genome shotgun (WGS) entry which is preliminary data.</text>
</comment>
<organism evidence="2 3">
    <name type="scientific">Cyanidiococcus yangmingshanensis</name>
    <dbReference type="NCBI Taxonomy" id="2690220"/>
    <lineage>
        <taxon>Eukaryota</taxon>
        <taxon>Rhodophyta</taxon>
        <taxon>Bangiophyceae</taxon>
        <taxon>Cyanidiales</taxon>
        <taxon>Cyanidiaceae</taxon>
        <taxon>Cyanidiococcus</taxon>
    </lineage>
</organism>
<dbReference type="OrthoDB" id="18894at2759"/>
<name>A0A7J7IPN9_9RHOD</name>
<proteinExistence type="predicted"/>